<accession>A0A5B0M0Q2</accession>
<evidence type="ECO:0000313" key="4">
    <source>
        <dbReference type="Proteomes" id="UP000325313"/>
    </source>
</evidence>
<gene>
    <name evidence="1" type="ORF">PGT21_008824</name>
    <name evidence="2" type="ORF">PGTUg99_035036</name>
</gene>
<organism evidence="1 3">
    <name type="scientific">Puccinia graminis f. sp. tritici</name>
    <dbReference type="NCBI Taxonomy" id="56615"/>
    <lineage>
        <taxon>Eukaryota</taxon>
        <taxon>Fungi</taxon>
        <taxon>Dikarya</taxon>
        <taxon>Basidiomycota</taxon>
        <taxon>Pucciniomycotina</taxon>
        <taxon>Pucciniomycetes</taxon>
        <taxon>Pucciniales</taxon>
        <taxon>Pucciniaceae</taxon>
        <taxon>Puccinia</taxon>
    </lineage>
</organism>
<evidence type="ECO:0000313" key="3">
    <source>
        <dbReference type="Proteomes" id="UP000324748"/>
    </source>
</evidence>
<evidence type="ECO:0000313" key="1">
    <source>
        <dbReference type="EMBL" id="KAA1070335.1"/>
    </source>
</evidence>
<reference evidence="3 4" key="1">
    <citation type="submission" date="2019-05" db="EMBL/GenBank/DDBJ databases">
        <title>Emergence of the Ug99 lineage of the wheat stem rust pathogen through somatic hybridization.</title>
        <authorList>
            <person name="Li F."/>
            <person name="Upadhyaya N.M."/>
            <person name="Sperschneider J."/>
            <person name="Matny O."/>
            <person name="Nguyen-Phuc H."/>
            <person name="Mago R."/>
            <person name="Raley C."/>
            <person name="Miller M.E."/>
            <person name="Silverstein K.A.T."/>
            <person name="Henningsen E."/>
            <person name="Hirsch C.D."/>
            <person name="Visser B."/>
            <person name="Pretorius Z.A."/>
            <person name="Steffenson B.J."/>
            <person name="Schwessinger B."/>
            <person name="Dodds P.N."/>
            <person name="Figueroa M."/>
        </authorList>
    </citation>
    <scope>NUCLEOTIDE SEQUENCE [LARGE SCALE GENOMIC DNA]</scope>
    <source>
        <strain evidence="1">21-0</strain>
        <strain evidence="2 4">Ug99</strain>
    </source>
</reference>
<proteinExistence type="predicted"/>
<keyword evidence="3" id="KW-1185">Reference proteome</keyword>
<sequence>MEESEWLASESRAAHVLHRKATAPKSVWWRLWTKRTSPSVTSTEFPKQDVLSDSECLLKIQASAVMR</sequence>
<dbReference type="EMBL" id="VSWC01000171">
    <property type="protein sequence ID" value="KAA1070335.1"/>
    <property type="molecule type" value="Genomic_DNA"/>
</dbReference>
<dbReference type="Proteomes" id="UP000324748">
    <property type="component" value="Unassembled WGS sequence"/>
</dbReference>
<dbReference type="AlphaFoldDB" id="A0A5B0M0Q2"/>
<protein>
    <submittedName>
        <fullName evidence="1">Uncharacterized protein</fullName>
    </submittedName>
</protein>
<comment type="caution">
    <text evidence="1">The sequence shown here is derived from an EMBL/GenBank/DDBJ whole genome shotgun (WGS) entry which is preliminary data.</text>
</comment>
<name>A0A5B0M0Q2_PUCGR</name>
<dbReference type="Proteomes" id="UP000325313">
    <property type="component" value="Unassembled WGS sequence"/>
</dbReference>
<dbReference type="OrthoDB" id="3365519at2759"/>
<evidence type="ECO:0000313" key="2">
    <source>
        <dbReference type="EMBL" id="KAA1090070.1"/>
    </source>
</evidence>
<dbReference type="EMBL" id="VDEP01000404">
    <property type="protein sequence ID" value="KAA1090070.1"/>
    <property type="molecule type" value="Genomic_DNA"/>
</dbReference>